<dbReference type="Gene3D" id="3.40.50.1980">
    <property type="entry name" value="Nitrogenase molybdenum iron protein domain"/>
    <property type="match status" value="1"/>
</dbReference>
<sequence>MAKLILWRGATALLLCLPALLFAAPRVISLSPANTELAFAAGITPIAVSAYSDYPPQAKQIEQLANWQGVNFERIVALKPDAVLAWRGGNPDRQVNQLVSLGSRSSGWILKVSLTLRLRCASSRRSVRHLKKQSRRLTRYPDSLPS</sequence>
<evidence type="ECO:0000313" key="3">
    <source>
        <dbReference type="Proteomes" id="UP000251197"/>
    </source>
</evidence>
<dbReference type="Pfam" id="PF01497">
    <property type="entry name" value="Peripla_BP_2"/>
    <property type="match status" value="1"/>
</dbReference>
<dbReference type="STRING" id="158822.LH23_09230"/>
<feature type="domain" description="Fe/B12 periplasmic-binding" evidence="1">
    <location>
        <begin position="26"/>
        <end position="146"/>
    </location>
</feature>
<proteinExistence type="predicted"/>
<dbReference type="EMBL" id="UAVU01000003">
    <property type="protein sequence ID" value="SQA97366.1"/>
    <property type="molecule type" value="Genomic_DNA"/>
</dbReference>
<evidence type="ECO:0000313" key="2">
    <source>
        <dbReference type="EMBL" id="SQA97366.1"/>
    </source>
</evidence>
<dbReference type="SUPFAM" id="SSF53807">
    <property type="entry name" value="Helical backbone' metal receptor"/>
    <property type="match status" value="1"/>
</dbReference>
<dbReference type="AlphaFoldDB" id="A0A2X2SWG7"/>
<reference evidence="2 3" key="1">
    <citation type="submission" date="2018-06" db="EMBL/GenBank/DDBJ databases">
        <authorList>
            <consortium name="Pathogen Informatics"/>
            <person name="Doyle S."/>
        </authorList>
    </citation>
    <scope>NUCLEOTIDE SEQUENCE [LARGE SCALE GENOMIC DNA]</scope>
    <source>
        <strain evidence="2 3">NCTC12120</strain>
    </source>
</reference>
<dbReference type="Proteomes" id="UP000251197">
    <property type="component" value="Unassembled WGS sequence"/>
</dbReference>
<accession>A0A2X2SWG7</accession>
<evidence type="ECO:0000259" key="1">
    <source>
        <dbReference type="PROSITE" id="PS50983"/>
    </source>
</evidence>
<dbReference type="PROSITE" id="PS50983">
    <property type="entry name" value="FE_B12_PBP"/>
    <property type="match status" value="1"/>
</dbReference>
<dbReference type="InterPro" id="IPR002491">
    <property type="entry name" value="ABC_transptr_periplasmic_BD"/>
</dbReference>
<organism evidence="2 3">
    <name type="scientific">Cedecea neteri</name>
    <dbReference type="NCBI Taxonomy" id="158822"/>
    <lineage>
        <taxon>Bacteria</taxon>
        <taxon>Pseudomonadati</taxon>
        <taxon>Pseudomonadota</taxon>
        <taxon>Gammaproteobacteria</taxon>
        <taxon>Enterobacterales</taxon>
        <taxon>Enterobacteriaceae</taxon>
        <taxon>Cedecea</taxon>
    </lineage>
</organism>
<name>A0A2X2SWG7_9ENTR</name>
<protein>
    <submittedName>
        <fullName evidence="2">Vitamin B12-binding protein</fullName>
    </submittedName>
</protein>
<gene>
    <name evidence="2" type="primary">btuF</name>
    <name evidence="2" type="ORF">NCTC12120_01193</name>
</gene>